<dbReference type="InterPro" id="IPR024747">
    <property type="entry name" value="Pyridox_Oxase-rel"/>
</dbReference>
<gene>
    <name evidence="2" type="ORF">EV652_11271</name>
</gene>
<dbReference type="Gene3D" id="2.30.110.10">
    <property type="entry name" value="Electron Transport, Fmn-binding Protein, Chain A"/>
    <property type="match status" value="1"/>
</dbReference>
<keyword evidence="3" id="KW-1185">Reference proteome</keyword>
<dbReference type="OrthoDB" id="5193072at2"/>
<name>A0A4R2H7A4_9ACTN</name>
<dbReference type="SMART" id="SM00530">
    <property type="entry name" value="HTH_XRE"/>
    <property type="match status" value="1"/>
</dbReference>
<feature type="domain" description="HTH cro/C1-type" evidence="1">
    <location>
        <begin position="17"/>
        <end position="71"/>
    </location>
</feature>
<dbReference type="SUPFAM" id="SSF50475">
    <property type="entry name" value="FMN-binding split barrel"/>
    <property type="match status" value="1"/>
</dbReference>
<dbReference type="EMBL" id="SLWN01000012">
    <property type="protein sequence ID" value="TCO20325.1"/>
    <property type="molecule type" value="Genomic_DNA"/>
</dbReference>
<accession>A0A4R2H7A4</accession>
<dbReference type="CDD" id="cd00093">
    <property type="entry name" value="HTH_XRE"/>
    <property type="match status" value="1"/>
</dbReference>
<dbReference type="InterPro" id="IPR001387">
    <property type="entry name" value="Cro/C1-type_HTH"/>
</dbReference>
<dbReference type="InterPro" id="IPR010982">
    <property type="entry name" value="Lambda_DNA-bd_dom_sf"/>
</dbReference>
<dbReference type="Pfam" id="PF12900">
    <property type="entry name" value="Pyridox_ox_2"/>
    <property type="match status" value="1"/>
</dbReference>
<dbReference type="GO" id="GO:0003677">
    <property type="term" value="F:DNA binding"/>
    <property type="evidence" value="ECO:0007669"/>
    <property type="project" value="InterPro"/>
</dbReference>
<evidence type="ECO:0000259" key="1">
    <source>
        <dbReference type="PROSITE" id="PS50943"/>
    </source>
</evidence>
<evidence type="ECO:0000313" key="3">
    <source>
        <dbReference type="Proteomes" id="UP000294508"/>
    </source>
</evidence>
<proteinExistence type="predicted"/>
<dbReference type="Pfam" id="PF13560">
    <property type="entry name" value="HTH_31"/>
    <property type="match status" value="1"/>
</dbReference>
<organism evidence="2 3">
    <name type="scientific">Kribbella steppae</name>
    <dbReference type="NCBI Taxonomy" id="2512223"/>
    <lineage>
        <taxon>Bacteria</taxon>
        <taxon>Bacillati</taxon>
        <taxon>Actinomycetota</taxon>
        <taxon>Actinomycetes</taxon>
        <taxon>Propionibacteriales</taxon>
        <taxon>Kribbellaceae</taxon>
        <taxon>Kribbella</taxon>
    </lineage>
</organism>
<dbReference type="AlphaFoldDB" id="A0A4R2H7A4"/>
<dbReference type="Gene3D" id="1.10.260.40">
    <property type="entry name" value="lambda repressor-like DNA-binding domains"/>
    <property type="match status" value="1"/>
</dbReference>
<dbReference type="Proteomes" id="UP000294508">
    <property type="component" value="Unassembled WGS sequence"/>
</dbReference>
<comment type="caution">
    <text evidence="2">The sequence shown here is derived from an EMBL/GenBank/DDBJ whole genome shotgun (WGS) entry which is preliminary data.</text>
</comment>
<dbReference type="InterPro" id="IPR012349">
    <property type="entry name" value="Split_barrel_FMN-bd"/>
</dbReference>
<evidence type="ECO:0000313" key="2">
    <source>
        <dbReference type="EMBL" id="TCO20325.1"/>
    </source>
</evidence>
<dbReference type="SUPFAM" id="SSF47413">
    <property type="entry name" value="lambda repressor-like DNA-binding domains"/>
    <property type="match status" value="1"/>
</dbReference>
<dbReference type="RefSeq" id="WP_132212858.1">
    <property type="nucleotide sequence ID" value="NZ_SLWN01000012.1"/>
</dbReference>
<dbReference type="PROSITE" id="PS50943">
    <property type="entry name" value="HTH_CROC1"/>
    <property type="match status" value="1"/>
</dbReference>
<sequence length="215" mass="23416">MNTTTPHQPAVDLATRVRQRRMALGLSRADTARRAGLSIEAIDQIESRPVAMTAGDLLRLVEALDTTVSDLVTEPPEQPSRGLSPVHPTLQGMPRPECLALLQTGGIGRIAYQAANQLMVVPVTFSLYDELIVFRTAQDAAIAQYALEPVAFEVDRIDEGMHQGWSVLVNGTVRPATDDEAAQVHDLVEPWAGGTRDTCMVIEPAQVSGRRVRAW</sequence>
<protein>
    <submittedName>
        <fullName evidence="2">Helix-turn-helix protein</fullName>
    </submittedName>
</protein>
<reference evidence="2 3" key="1">
    <citation type="journal article" date="2015" name="Stand. Genomic Sci.">
        <title>Genomic Encyclopedia of Bacterial and Archaeal Type Strains, Phase III: the genomes of soil and plant-associated and newly described type strains.</title>
        <authorList>
            <person name="Whitman W.B."/>
            <person name="Woyke T."/>
            <person name="Klenk H.P."/>
            <person name="Zhou Y."/>
            <person name="Lilburn T.G."/>
            <person name="Beck B.J."/>
            <person name="De Vos P."/>
            <person name="Vandamme P."/>
            <person name="Eisen J.A."/>
            <person name="Garrity G."/>
            <person name="Hugenholtz P."/>
            <person name="Kyrpides N.C."/>
        </authorList>
    </citation>
    <scope>NUCLEOTIDE SEQUENCE [LARGE SCALE GENOMIC DNA]</scope>
    <source>
        <strain evidence="2 3">VKM Ac-2572</strain>
    </source>
</reference>